<comment type="caution">
    <text evidence="3">The sequence shown here is derived from an EMBL/GenBank/DDBJ whole genome shotgun (WGS) entry which is preliminary data.</text>
</comment>
<dbReference type="STRING" id="690879.TSACC_22470"/>
<feature type="region of interest" description="Disordered" evidence="1">
    <location>
        <begin position="18"/>
        <end position="49"/>
    </location>
</feature>
<organism evidence="3 4">
    <name type="scientific">Terrimicrobium sacchariphilum</name>
    <dbReference type="NCBI Taxonomy" id="690879"/>
    <lineage>
        <taxon>Bacteria</taxon>
        <taxon>Pseudomonadati</taxon>
        <taxon>Verrucomicrobiota</taxon>
        <taxon>Terrimicrobiia</taxon>
        <taxon>Terrimicrobiales</taxon>
        <taxon>Terrimicrobiaceae</taxon>
        <taxon>Terrimicrobium</taxon>
    </lineage>
</organism>
<evidence type="ECO:0000256" key="1">
    <source>
        <dbReference type="SAM" id="MobiDB-lite"/>
    </source>
</evidence>
<evidence type="ECO:0000256" key="2">
    <source>
        <dbReference type="SAM" id="SignalP"/>
    </source>
</evidence>
<feature type="signal peptide" evidence="2">
    <location>
        <begin position="1"/>
        <end position="20"/>
    </location>
</feature>
<dbReference type="Proteomes" id="UP000076023">
    <property type="component" value="Unassembled WGS sequence"/>
</dbReference>
<gene>
    <name evidence="3" type="ORF">TSACC_22470</name>
</gene>
<evidence type="ECO:0000313" key="3">
    <source>
        <dbReference type="EMBL" id="GAT34047.1"/>
    </source>
</evidence>
<sequence>MKLPVVLCLAAFTAVSAARAQAPDNTGTNARDQHSGTPTSEQQSNAPADVKMTAEIRKMVIADEALSALAKNAKIITIDQVVTLRGPVETEKEKVLLETHAKHAGASKVVNLLEIKQP</sequence>
<feature type="compositionally biased region" description="Polar residues" evidence="1">
    <location>
        <begin position="23"/>
        <end position="46"/>
    </location>
</feature>
<evidence type="ECO:0000313" key="4">
    <source>
        <dbReference type="Proteomes" id="UP000076023"/>
    </source>
</evidence>
<accession>A0A146GB84</accession>
<protein>
    <recommendedName>
        <fullName evidence="5">BON domain-containing protein</fullName>
    </recommendedName>
</protein>
<proteinExistence type="predicted"/>
<keyword evidence="2" id="KW-0732">Signal</keyword>
<feature type="chain" id="PRO_5007524908" description="BON domain-containing protein" evidence="2">
    <location>
        <begin position="21"/>
        <end position="118"/>
    </location>
</feature>
<name>A0A146GB84_TERSA</name>
<keyword evidence="4" id="KW-1185">Reference proteome</keyword>
<evidence type="ECO:0008006" key="5">
    <source>
        <dbReference type="Google" id="ProtNLM"/>
    </source>
</evidence>
<dbReference type="EMBL" id="BDCO01000002">
    <property type="protein sequence ID" value="GAT34047.1"/>
    <property type="molecule type" value="Genomic_DNA"/>
</dbReference>
<dbReference type="RefSeq" id="WP_084400444.1">
    <property type="nucleotide sequence ID" value="NZ_BDCO01000002.1"/>
</dbReference>
<dbReference type="InParanoid" id="A0A146GB84"/>
<dbReference type="AlphaFoldDB" id="A0A146GB84"/>
<reference evidence="4" key="1">
    <citation type="journal article" date="2017" name="Genome Announc.">
        <title>Draft Genome Sequence of Terrimicrobium sacchariphilum NM-5T, a Facultative Anaerobic Soil Bacterium of the Class Spartobacteria.</title>
        <authorList>
            <person name="Qiu Y.L."/>
            <person name="Tourlousse D.M."/>
            <person name="Matsuura N."/>
            <person name="Ohashi A."/>
            <person name="Sekiguchi Y."/>
        </authorList>
    </citation>
    <scope>NUCLEOTIDE SEQUENCE [LARGE SCALE GENOMIC DNA]</scope>
    <source>
        <strain evidence="4">NM-5</strain>
    </source>
</reference>
<dbReference type="OrthoDB" id="21985at2"/>